<proteinExistence type="predicted"/>
<evidence type="ECO:0000313" key="2">
    <source>
        <dbReference type="Proteomes" id="UP000215086"/>
    </source>
</evidence>
<dbReference type="AlphaFoldDB" id="A0A286RFP3"/>
<dbReference type="EMBL" id="CP018477">
    <property type="protein sequence ID" value="ASV74773.1"/>
    <property type="molecule type" value="Genomic_DNA"/>
</dbReference>
<name>A0A286RFP3_9BACT</name>
<dbReference type="KEGG" id="ttf:THTE_2171"/>
<evidence type="ECO:0000313" key="1">
    <source>
        <dbReference type="EMBL" id="ASV74773.1"/>
    </source>
</evidence>
<protein>
    <submittedName>
        <fullName evidence="1">Uncharacterized protein</fullName>
    </submittedName>
</protein>
<accession>A0A286RFP3</accession>
<sequence length="49" mass="5122">MSGGTCSSGQPYDVGSSIFFRRGLKSRVESGAEAPHSTCGVRRFIAALS</sequence>
<dbReference type="Proteomes" id="UP000215086">
    <property type="component" value="Chromosome"/>
</dbReference>
<reference evidence="1 2" key="1">
    <citation type="journal article" name="Front. Microbiol.">
        <title>Sugar Metabolism of the First Thermophilic Planctomycete Thermogutta terrifontis: Comparative Genomic and Transcriptomic Approaches.</title>
        <authorList>
            <person name="Elcheninov A.G."/>
            <person name="Menzel P."/>
            <person name="Gudbergsdottir S.R."/>
            <person name="Slesarev A.I."/>
            <person name="Kadnikov V.V."/>
            <person name="Krogh A."/>
            <person name="Bonch-Osmolovskaya E.A."/>
            <person name="Peng X."/>
            <person name="Kublanov I.V."/>
        </authorList>
    </citation>
    <scope>NUCLEOTIDE SEQUENCE [LARGE SCALE GENOMIC DNA]</scope>
    <source>
        <strain evidence="1 2">R1</strain>
    </source>
</reference>
<keyword evidence="2" id="KW-1185">Reference proteome</keyword>
<gene>
    <name evidence="1" type="ORF">THTE_2171</name>
</gene>
<organism evidence="1 2">
    <name type="scientific">Thermogutta terrifontis</name>
    <dbReference type="NCBI Taxonomy" id="1331910"/>
    <lineage>
        <taxon>Bacteria</taxon>
        <taxon>Pseudomonadati</taxon>
        <taxon>Planctomycetota</taxon>
        <taxon>Planctomycetia</taxon>
        <taxon>Pirellulales</taxon>
        <taxon>Thermoguttaceae</taxon>
        <taxon>Thermogutta</taxon>
    </lineage>
</organism>